<feature type="region of interest" description="Disordered" evidence="1">
    <location>
        <begin position="72"/>
        <end position="95"/>
    </location>
</feature>
<accession>A0A835CE14</accession>
<evidence type="ECO:0000256" key="1">
    <source>
        <dbReference type="SAM" id="MobiDB-lite"/>
    </source>
</evidence>
<dbReference type="Proteomes" id="UP000636709">
    <property type="component" value="Unassembled WGS sequence"/>
</dbReference>
<reference evidence="3" key="1">
    <citation type="submission" date="2020-07" db="EMBL/GenBank/DDBJ databases">
        <title>Genome sequence and genetic diversity analysis of an under-domesticated orphan crop, white fonio (Digitaria exilis).</title>
        <authorList>
            <person name="Bennetzen J.L."/>
            <person name="Chen S."/>
            <person name="Ma X."/>
            <person name="Wang X."/>
            <person name="Yssel A.E.J."/>
            <person name="Chaluvadi S.R."/>
            <person name="Johnson M."/>
            <person name="Gangashetty P."/>
            <person name="Hamidou F."/>
            <person name="Sanogo M.D."/>
            <person name="Zwaenepoel A."/>
            <person name="Wallace J."/>
            <person name="Van De Peer Y."/>
            <person name="Van Deynze A."/>
        </authorList>
    </citation>
    <scope>NUCLEOTIDE SEQUENCE</scope>
    <source>
        <tissue evidence="3">Leaves</tissue>
    </source>
</reference>
<dbReference type="PANTHER" id="PTHR33074">
    <property type="entry name" value="EXPRESSED PROTEIN-RELATED"/>
    <property type="match status" value="1"/>
</dbReference>
<organism evidence="3 4">
    <name type="scientific">Digitaria exilis</name>
    <dbReference type="NCBI Taxonomy" id="1010633"/>
    <lineage>
        <taxon>Eukaryota</taxon>
        <taxon>Viridiplantae</taxon>
        <taxon>Streptophyta</taxon>
        <taxon>Embryophyta</taxon>
        <taxon>Tracheophyta</taxon>
        <taxon>Spermatophyta</taxon>
        <taxon>Magnoliopsida</taxon>
        <taxon>Liliopsida</taxon>
        <taxon>Poales</taxon>
        <taxon>Poaceae</taxon>
        <taxon>PACMAD clade</taxon>
        <taxon>Panicoideae</taxon>
        <taxon>Panicodae</taxon>
        <taxon>Paniceae</taxon>
        <taxon>Anthephorinae</taxon>
        <taxon>Digitaria</taxon>
    </lineage>
</organism>
<dbReference type="AlphaFoldDB" id="A0A835CE14"/>
<keyword evidence="4" id="KW-1185">Reference proteome</keyword>
<name>A0A835CE14_9POAL</name>
<evidence type="ECO:0000313" key="3">
    <source>
        <dbReference type="EMBL" id="KAF8722863.1"/>
    </source>
</evidence>
<sequence>MQEHATREGWRSVHVEQWSTWLTNACHAYVRLKLPERVRCAWALRRLGYNRQSPKIPFFPCHSKVETQPQSASATAVAVRREPPDPTDMSSSTSSLPDWALVDPYIFGRDGDPFPADEPTEASSTNSRGDKIRVCFQLHEPPRPSRIYLSWPDSTAEGFDRFDVVAAHRDVVLFQMAYPVPVPRREYPYDMYDYFVYDAGAGGGGAPSLHRLPSIYGTVDEFRALFEAGTFQSTHQMVGRMEGLDIAVLRRGEKDVAVAELQIFRSKEPELHVIFPSESTTSWKVKKPRYIHGPELDSEDFLWNWCADAVIPFGENLCWVDYYQGAALLCNVFDDTDSPELQYLALPARPPDLIRYHTAKSLAAMDMTLSFDEESGVLKYVLITDANGRMIDSRRYKAEYGFMAATWTLQIREGNGEMAWVAGDVVKSEDICTLEGFVLLPWPWGPFQYPHVSLSNTDIVFFVVKELEQMVGKAEYDNAWIVAIDMRN</sequence>
<proteinExistence type="predicted"/>
<dbReference type="InterPro" id="IPR011676">
    <property type="entry name" value="DUF1618"/>
</dbReference>
<feature type="domain" description="DUF1618" evidence="2">
    <location>
        <begin position="319"/>
        <end position="461"/>
    </location>
</feature>
<dbReference type="PANTHER" id="PTHR33074:SF96">
    <property type="entry name" value="EXPRESSED PROTEIN"/>
    <property type="match status" value="1"/>
</dbReference>
<evidence type="ECO:0000259" key="2">
    <source>
        <dbReference type="Pfam" id="PF07762"/>
    </source>
</evidence>
<evidence type="ECO:0000313" key="4">
    <source>
        <dbReference type="Proteomes" id="UP000636709"/>
    </source>
</evidence>
<dbReference type="OrthoDB" id="693343at2759"/>
<gene>
    <name evidence="3" type="ORF">HU200_021996</name>
</gene>
<protein>
    <recommendedName>
        <fullName evidence="2">DUF1618 domain-containing protein</fullName>
    </recommendedName>
</protein>
<dbReference type="Pfam" id="PF07762">
    <property type="entry name" value="DUF1618"/>
    <property type="match status" value="1"/>
</dbReference>
<comment type="caution">
    <text evidence="3">The sequence shown here is derived from an EMBL/GenBank/DDBJ whole genome shotgun (WGS) entry which is preliminary data.</text>
</comment>
<dbReference type="EMBL" id="JACEFO010001669">
    <property type="protein sequence ID" value="KAF8722863.1"/>
    <property type="molecule type" value="Genomic_DNA"/>
</dbReference>